<dbReference type="Pfam" id="PF04339">
    <property type="entry name" value="FemAB_like"/>
    <property type="match status" value="1"/>
</dbReference>
<protein>
    <submittedName>
        <fullName evidence="1">GNAT family N-acetyltransferase</fullName>
    </submittedName>
</protein>
<dbReference type="PANTHER" id="PTHR47017">
    <property type="entry name" value="ACYL-COA"/>
    <property type="match status" value="1"/>
</dbReference>
<comment type="caution">
    <text evidence="1">The sequence shown here is derived from an EMBL/GenBank/DDBJ whole genome shotgun (WGS) entry which is preliminary data.</text>
</comment>
<evidence type="ECO:0000313" key="1">
    <source>
        <dbReference type="EMBL" id="MBC9130166.1"/>
    </source>
</evidence>
<reference evidence="1 2" key="1">
    <citation type="submission" date="2020-06" db="EMBL/GenBank/DDBJ databases">
        <title>Frischella cerana isolated from Apis cerana gut homogenate.</title>
        <authorList>
            <person name="Wolter L.A."/>
            <person name="Suenami S."/>
            <person name="Miyazaki R."/>
        </authorList>
    </citation>
    <scope>NUCLEOTIDE SEQUENCE [LARGE SCALE GENOMIC DNA]</scope>
    <source>
        <strain evidence="1 2">Ac13</strain>
    </source>
</reference>
<dbReference type="InterPro" id="IPR016181">
    <property type="entry name" value="Acyl_CoA_acyltransferase"/>
</dbReference>
<dbReference type="Proteomes" id="UP000651208">
    <property type="component" value="Unassembled WGS sequence"/>
</dbReference>
<accession>A0ABR7QVF5</accession>
<dbReference type="SUPFAM" id="SSF55729">
    <property type="entry name" value="Acyl-CoA N-acyltransferases (Nat)"/>
    <property type="match status" value="1"/>
</dbReference>
<proteinExistence type="predicted"/>
<dbReference type="InterPro" id="IPR007434">
    <property type="entry name" value="FemAB-like"/>
</dbReference>
<evidence type="ECO:0000313" key="2">
    <source>
        <dbReference type="Proteomes" id="UP000651208"/>
    </source>
</evidence>
<gene>
    <name evidence="1" type="ORF">FcAc13_02455</name>
</gene>
<dbReference type="RefSeq" id="WP_187754609.1">
    <property type="nucleotide sequence ID" value="NZ_JABURY010000006.1"/>
</dbReference>
<dbReference type="EMBL" id="JABURY010000006">
    <property type="protein sequence ID" value="MBC9130166.1"/>
    <property type="molecule type" value="Genomic_DNA"/>
</dbReference>
<dbReference type="Gene3D" id="3.40.630.30">
    <property type="match status" value="1"/>
</dbReference>
<name>A0ABR7QVF5_9GAMM</name>
<organism evidence="1 2">
    <name type="scientific">Frischella japonica</name>
    <dbReference type="NCBI Taxonomy" id="2741544"/>
    <lineage>
        <taxon>Bacteria</taxon>
        <taxon>Pseudomonadati</taxon>
        <taxon>Pseudomonadota</taxon>
        <taxon>Gammaproteobacteria</taxon>
        <taxon>Orbales</taxon>
        <taxon>Orbaceae</taxon>
        <taxon>Frischella</taxon>
    </lineage>
</organism>
<keyword evidence="2" id="KW-1185">Reference proteome</keyword>
<sequence>MKYLNQLEPNSLIAHFLQYPPRDFKAWLTGEQVPVFEANFDLLTTAEEDFKTKVNKIPFKRWWHKLITPKTLFVGTTVSEYALFNDQVTASLFAQSLKQQYAKHYPLVIVKDIPDLSPLQSDAANLYNQQVITALKQHDFIEVEGQALAWVPIDFTDIDDYMSRLSYQRRKNFRRKLKARQHLTIDILHCGDDCFFDEQVLKQYYQLYLNVFAQSEIHFDQLTAAFFKAMLQDNSANSLIVTYSHNGQLIGYNICFIENGALVDKYIGFDYPAARKFNLYYISWFYNLEYALQHGLKRYIAGWTDPKVKKELGAKFTFTKQLVYIRNPLFRAILKRLSSHFEGDRHNLTN</sequence>
<dbReference type="PANTHER" id="PTHR47017:SF1">
    <property type="entry name" value="ACYL-COA"/>
    <property type="match status" value="1"/>
</dbReference>